<dbReference type="Proteomes" id="UP000295375">
    <property type="component" value="Unassembled WGS sequence"/>
</dbReference>
<sequence length="128" mass="14000">MNTSNPSSTVASLVQALNDADLQSAKALYTDDAKFIPAPGTEISGIENVMAALTEMCQMRPQLKTLSTHVIECGDMALYHANWQMQIHNEDGSITTEQGLSADVLQKQPDGSWRIRIDNPWGAELTHT</sequence>
<evidence type="ECO:0000313" key="3">
    <source>
        <dbReference type="Proteomes" id="UP000295375"/>
    </source>
</evidence>
<dbReference type="RefSeq" id="WP_157591326.1">
    <property type="nucleotide sequence ID" value="NZ_CP037953.1"/>
</dbReference>
<evidence type="ECO:0000313" key="2">
    <source>
        <dbReference type="EMBL" id="TDQ46289.1"/>
    </source>
</evidence>
<name>A0A4R6ULA5_9GAMM</name>
<dbReference type="InterPro" id="IPR032710">
    <property type="entry name" value="NTF2-like_dom_sf"/>
</dbReference>
<dbReference type="Gene3D" id="3.10.450.50">
    <property type="match status" value="1"/>
</dbReference>
<reference evidence="2 3" key="1">
    <citation type="submission" date="2019-03" db="EMBL/GenBank/DDBJ databases">
        <title>Genomic Encyclopedia of Type Strains, Phase IV (KMG-IV): sequencing the most valuable type-strain genomes for metagenomic binning, comparative biology and taxonomic classification.</title>
        <authorList>
            <person name="Goeker M."/>
        </authorList>
    </citation>
    <scope>NUCLEOTIDE SEQUENCE [LARGE SCALE GENOMIC DNA]</scope>
    <source>
        <strain evidence="2 3">DSM 103792</strain>
    </source>
</reference>
<evidence type="ECO:0000259" key="1">
    <source>
        <dbReference type="Pfam" id="PF14534"/>
    </source>
</evidence>
<accession>A0A4R6ULA5</accession>
<dbReference type="NCBIfam" id="TIGR02246">
    <property type="entry name" value="SgcJ/EcaC family oxidoreductase"/>
    <property type="match status" value="1"/>
</dbReference>
<dbReference type="AlphaFoldDB" id="A0A4R6ULA5"/>
<feature type="domain" description="DUF4440" evidence="1">
    <location>
        <begin position="10"/>
        <end position="115"/>
    </location>
</feature>
<comment type="caution">
    <text evidence="2">The sequence shown here is derived from an EMBL/GenBank/DDBJ whole genome shotgun (WGS) entry which is preliminary data.</text>
</comment>
<dbReference type="InterPro" id="IPR027843">
    <property type="entry name" value="DUF4440"/>
</dbReference>
<proteinExistence type="predicted"/>
<keyword evidence="3" id="KW-1185">Reference proteome</keyword>
<dbReference type="InterPro" id="IPR011944">
    <property type="entry name" value="Steroid_delta5-4_isomerase"/>
</dbReference>
<dbReference type="EMBL" id="SNYM01000014">
    <property type="protein sequence ID" value="TDQ46289.1"/>
    <property type="molecule type" value="Genomic_DNA"/>
</dbReference>
<dbReference type="Pfam" id="PF14534">
    <property type="entry name" value="DUF4440"/>
    <property type="match status" value="1"/>
</dbReference>
<organism evidence="2 3">
    <name type="scientific">Permianibacter aggregans</name>
    <dbReference type="NCBI Taxonomy" id="1510150"/>
    <lineage>
        <taxon>Bacteria</taxon>
        <taxon>Pseudomonadati</taxon>
        <taxon>Pseudomonadota</taxon>
        <taxon>Gammaproteobacteria</taxon>
        <taxon>Pseudomonadales</taxon>
        <taxon>Pseudomonadaceae</taxon>
        <taxon>Permianibacter</taxon>
    </lineage>
</organism>
<protein>
    <submittedName>
        <fullName evidence="2">Uncharacterized protein (TIGR02246 family)</fullName>
    </submittedName>
</protein>
<dbReference type="SUPFAM" id="SSF54427">
    <property type="entry name" value="NTF2-like"/>
    <property type="match status" value="1"/>
</dbReference>
<gene>
    <name evidence="2" type="ORF">EV696_11474</name>
</gene>